<evidence type="ECO:0000313" key="3">
    <source>
        <dbReference type="EMBL" id="PXX46997.1"/>
    </source>
</evidence>
<dbReference type="Gene3D" id="3.40.190.10">
    <property type="entry name" value="Periplasmic binding protein-like II"/>
    <property type="match status" value="2"/>
</dbReference>
<accession>A0A318JER5</accession>
<dbReference type="PANTHER" id="PTHR30024:SF42">
    <property type="entry name" value="ALIPHATIC SULFONATES-BINDING PROTEIN-RELATED"/>
    <property type="match status" value="1"/>
</dbReference>
<evidence type="ECO:0000259" key="2">
    <source>
        <dbReference type="Pfam" id="PF09084"/>
    </source>
</evidence>
<dbReference type="RefSeq" id="WP_110253424.1">
    <property type="nucleotide sequence ID" value="NZ_QJKB01000001.1"/>
</dbReference>
<evidence type="ECO:0000256" key="1">
    <source>
        <dbReference type="SAM" id="Phobius"/>
    </source>
</evidence>
<dbReference type="CDD" id="cd01008">
    <property type="entry name" value="PBP2_NrtA_SsuA_CpmA_like"/>
    <property type="match status" value="1"/>
</dbReference>
<dbReference type="SUPFAM" id="SSF53850">
    <property type="entry name" value="Periplasmic binding protein-like II"/>
    <property type="match status" value="1"/>
</dbReference>
<dbReference type="InterPro" id="IPR015168">
    <property type="entry name" value="SsuA/THI5"/>
</dbReference>
<dbReference type="AlphaFoldDB" id="A0A318JER5"/>
<keyword evidence="1" id="KW-0812">Transmembrane</keyword>
<feature type="transmembrane region" description="Helical" evidence="1">
    <location>
        <begin position="14"/>
        <end position="35"/>
    </location>
</feature>
<sequence>MTSVKSGRLNFKTVVVWFACLLLAVLLSGLIYLGLTRSATPSGSPLEQVIIATNTEYVGTCSITTARERGYFAKEGIVVLIQSHSTGKAAMEAVLQGHANLGTVADIPVMFAGLDQRPVSVIATIFKNEKDHGIIGRRDRGILEPANLKGKRVGVTLSTSGHFTLSAFLNRQKLSVKDVTMINYKPEEFADAIERGEVDAVASWEPFLNTMLNRLGSNGVAFYGKDVYESLYNVVGMRSYISSQPETIRKVLRALDQGSQYCNEMPDAARAIHESGKKSNTKDQKAAWATYRFEIGLDQGLLLALEDQARWAIKNKLTNKTEVPNYLDYVYLDGMEKIKPAAVTIIH</sequence>
<proteinExistence type="predicted"/>
<gene>
    <name evidence="3" type="ORF">DFR42_101573</name>
</gene>
<dbReference type="Pfam" id="PF09084">
    <property type="entry name" value="NMT1"/>
    <property type="match status" value="1"/>
</dbReference>
<evidence type="ECO:0000313" key="4">
    <source>
        <dbReference type="Proteomes" id="UP000247792"/>
    </source>
</evidence>
<dbReference type="Proteomes" id="UP000247792">
    <property type="component" value="Unassembled WGS sequence"/>
</dbReference>
<dbReference type="EMBL" id="QJKB01000001">
    <property type="protein sequence ID" value="PXX46997.1"/>
    <property type="molecule type" value="Genomic_DNA"/>
</dbReference>
<keyword evidence="1" id="KW-0472">Membrane</keyword>
<comment type="caution">
    <text evidence="3">The sequence shown here is derived from an EMBL/GenBank/DDBJ whole genome shotgun (WGS) entry which is preliminary data.</text>
</comment>
<keyword evidence="4" id="KW-1185">Reference proteome</keyword>
<name>A0A318JER5_9BURK</name>
<protein>
    <submittedName>
        <fullName evidence="3">NitT/TauT family transport system substrate-binding protein</fullName>
    </submittedName>
</protein>
<feature type="domain" description="SsuA/THI5-like" evidence="2">
    <location>
        <begin position="63"/>
        <end position="269"/>
    </location>
</feature>
<dbReference type="PANTHER" id="PTHR30024">
    <property type="entry name" value="ALIPHATIC SULFONATES-BINDING PROTEIN-RELATED"/>
    <property type="match status" value="1"/>
</dbReference>
<dbReference type="OrthoDB" id="286202at2"/>
<organism evidence="3 4">
    <name type="scientific">Undibacterium pigrum</name>
    <dbReference type="NCBI Taxonomy" id="401470"/>
    <lineage>
        <taxon>Bacteria</taxon>
        <taxon>Pseudomonadati</taxon>
        <taxon>Pseudomonadota</taxon>
        <taxon>Betaproteobacteria</taxon>
        <taxon>Burkholderiales</taxon>
        <taxon>Oxalobacteraceae</taxon>
        <taxon>Undibacterium</taxon>
    </lineage>
</organism>
<keyword evidence="1" id="KW-1133">Transmembrane helix</keyword>
<reference evidence="3 4" key="1">
    <citation type="submission" date="2018-05" db="EMBL/GenBank/DDBJ databases">
        <title>Genomic Encyclopedia of Type Strains, Phase IV (KMG-IV): sequencing the most valuable type-strain genomes for metagenomic binning, comparative biology and taxonomic classification.</title>
        <authorList>
            <person name="Goeker M."/>
        </authorList>
    </citation>
    <scope>NUCLEOTIDE SEQUENCE [LARGE SCALE GENOMIC DNA]</scope>
    <source>
        <strain evidence="3 4">DSM 19792</strain>
    </source>
</reference>